<evidence type="ECO:0000259" key="12">
    <source>
        <dbReference type="Pfam" id="PF01494"/>
    </source>
</evidence>
<evidence type="ECO:0000256" key="9">
    <source>
        <dbReference type="ARBA" id="ARBA00023002"/>
    </source>
</evidence>
<dbReference type="STRING" id="1141662.OOA_10516"/>
<dbReference type="Pfam" id="PF01494">
    <property type="entry name" value="FAD_binding_3"/>
    <property type="match status" value="1"/>
</dbReference>
<dbReference type="UniPathway" id="UPA00232"/>
<dbReference type="FunFam" id="3.50.50.60:FF:000021">
    <property type="entry name" value="Ubiquinone biosynthesis monooxygenase COQ6"/>
    <property type="match status" value="1"/>
</dbReference>
<keyword evidence="14" id="KW-1185">Reference proteome</keyword>
<evidence type="ECO:0000256" key="8">
    <source>
        <dbReference type="ARBA" id="ARBA00022827"/>
    </source>
</evidence>
<keyword evidence="7" id="KW-0831">Ubiquinone biosynthesis</keyword>
<dbReference type="SUPFAM" id="SSF51905">
    <property type="entry name" value="FAD/NAD(P)-binding domain"/>
    <property type="match status" value="1"/>
</dbReference>
<keyword evidence="5" id="KW-0963">Cytoplasm</keyword>
<keyword evidence="9" id="KW-0560">Oxidoreductase</keyword>
<evidence type="ECO:0000256" key="5">
    <source>
        <dbReference type="ARBA" id="ARBA00022490"/>
    </source>
</evidence>
<dbReference type="GO" id="GO:0071949">
    <property type="term" value="F:FAD binding"/>
    <property type="evidence" value="ECO:0007669"/>
    <property type="project" value="InterPro"/>
</dbReference>
<dbReference type="NCBIfam" id="TIGR01988">
    <property type="entry name" value="Ubi-OHases"/>
    <property type="match status" value="1"/>
</dbReference>
<dbReference type="OrthoDB" id="9769565at2"/>
<dbReference type="NCBIfam" id="NF005951">
    <property type="entry name" value="PRK08020.1"/>
    <property type="match status" value="1"/>
</dbReference>
<comment type="caution">
    <text evidence="13">The sequence shown here is derived from an EMBL/GenBank/DDBJ whole genome shotgun (WGS) entry which is preliminary data.</text>
</comment>
<evidence type="ECO:0000256" key="11">
    <source>
        <dbReference type="ARBA" id="ARBA00065734"/>
    </source>
</evidence>
<dbReference type="Gene3D" id="3.50.50.60">
    <property type="entry name" value="FAD/NAD(P)-binding domain"/>
    <property type="match status" value="2"/>
</dbReference>
<evidence type="ECO:0000256" key="2">
    <source>
        <dbReference type="ARBA" id="ARBA00004496"/>
    </source>
</evidence>
<dbReference type="AlphaFoldDB" id="K8WLE8"/>
<dbReference type="InterPro" id="IPR002938">
    <property type="entry name" value="FAD-bd"/>
</dbReference>
<comment type="similarity">
    <text evidence="4">Belongs to the UbiH/COQ6 family.</text>
</comment>
<feature type="domain" description="FAD-binding" evidence="12">
    <location>
        <begin position="8"/>
        <end position="344"/>
    </location>
</feature>
<dbReference type="PANTHER" id="PTHR43876">
    <property type="entry name" value="UBIQUINONE BIOSYNTHESIS MONOOXYGENASE COQ6, MITOCHONDRIAL"/>
    <property type="match status" value="1"/>
</dbReference>
<reference evidence="13 14" key="1">
    <citation type="journal article" date="2012" name="BMC Genomics">
        <title>Comparative genomics of bacteria in the genus Providencia isolated from wild Drosophila melanogaster.</title>
        <authorList>
            <person name="Galac M.R."/>
            <person name="Lazzaro B.P."/>
        </authorList>
    </citation>
    <scope>NUCLEOTIDE SEQUENCE [LARGE SCALE GENOMIC DNA]</scope>
    <source>
        <strain evidence="13 14">DSM 19968</strain>
    </source>
</reference>
<dbReference type="GO" id="GO:0110142">
    <property type="term" value="C:ubiquinone biosynthesis complex"/>
    <property type="evidence" value="ECO:0007669"/>
    <property type="project" value="UniProtKB-ARBA"/>
</dbReference>
<comment type="subcellular location">
    <subcellularLocation>
        <location evidence="2">Cytoplasm</location>
    </subcellularLocation>
</comment>
<dbReference type="InterPro" id="IPR036188">
    <property type="entry name" value="FAD/NAD-bd_sf"/>
</dbReference>
<evidence type="ECO:0000256" key="6">
    <source>
        <dbReference type="ARBA" id="ARBA00022630"/>
    </source>
</evidence>
<sequence length="395" mass="44422">MNKLTEYYDVVVVGAGMTGTAAALGFAQEGMRVALLEKIEPAAFDIKSIPDVRISAISRSSVDLLKQLGAWQHVEAMRCVPYRQLETWEEQGSNVVFDAKDLGLSELGFMVENRVLQLALWRECEKHSNLERICPVQLTHLYQSNEHKDWVISLDDGRELQAKLVVGADGANSQVRKLAGIGSRGWQYRQSCMLITVQTAESQQEKTWQQFFPSGPRAFLPLYDNWASLVWYDSPAKIRRLQSMSMDQLTSAVIEAFPKRLGKVTAFASGAFPLNRHHANRYVIEGLALVGDAAHTINPLAGQGVNLGYRDVETLLKVVTQAKEYLEPWHSLEVLKRYQRRRLPDNLMMQTGMDIFYMAFSENLPGLKMMRNLGLMAAQRAGEAKKLALKYALGL</sequence>
<dbReference type="PRINTS" id="PR00420">
    <property type="entry name" value="RNGMNOXGNASE"/>
</dbReference>
<dbReference type="GO" id="GO:0005737">
    <property type="term" value="C:cytoplasm"/>
    <property type="evidence" value="ECO:0007669"/>
    <property type="project" value="UniProtKB-SubCell"/>
</dbReference>
<dbReference type="InterPro" id="IPR010971">
    <property type="entry name" value="UbiH/COQ6"/>
</dbReference>
<comment type="pathway">
    <text evidence="3">Cofactor biosynthesis; ubiquinone biosynthesis.</text>
</comment>
<evidence type="ECO:0000256" key="7">
    <source>
        <dbReference type="ARBA" id="ARBA00022688"/>
    </source>
</evidence>
<evidence type="ECO:0000256" key="1">
    <source>
        <dbReference type="ARBA" id="ARBA00001974"/>
    </source>
</evidence>
<evidence type="ECO:0000256" key="4">
    <source>
        <dbReference type="ARBA" id="ARBA00005349"/>
    </source>
</evidence>
<dbReference type="Proteomes" id="UP000009336">
    <property type="component" value="Unassembled WGS sequence"/>
</dbReference>
<protein>
    <submittedName>
        <fullName evidence="13">2-octaprenyl-3-methyl-6-methoxy-1,4-benzoquinol hydroxylase</fullName>
    </submittedName>
</protein>
<comment type="cofactor">
    <cofactor evidence="1">
        <name>FAD</name>
        <dbReference type="ChEBI" id="CHEBI:57692"/>
    </cofactor>
</comment>
<dbReference type="PATRIC" id="fig|1141662.3.peg.2135"/>
<dbReference type="FunFam" id="3.50.50.60:FF:000048">
    <property type="entry name" value="2-octaprenyl-3-methyl-6-methoxy-1,4-benzoquinol hydroxylase"/>
    <property type="match status" value="1"/>
</dbReference>
<dbReference type="RefSeq" id="WP_008912110.1">
    <property type="nucleotide sequence ID" value="NZ_KB233222.1"/>
</dbReference>
<dbReference type="InterPro" id="IPR051205">
    <property type="entry name" value="UbiH/COQ6_monooxygenase"/>
</dbReference>
<dbReference type="EMBL" id="AKKL01000028">
    <property type="protein sequence ID" value="EKT61433.1"/>
    <property type="molecule type" value="Genomic_DNA"/>
</dbReference>
<accession>K8WLE8</accession>
<comment type="subunit">
    <text evidence="11">Component of the Ubi complex metabolon, which regroups five ubiquinone biosynthesis proteins (UbiE, UbiF, UbiG, UbiH and UbiI) and two accessory factors (UbiK and the lipid-binding protein UbiJ).</text>
</comment>
<proteinExistence type="inferred from homology"/>
<evidence type="ECO:0000313" key="14">
    <source>
        <dbReference type="Proteomes" id="UP000009336"/>
    </source>
</evidence>
<organism evidence="13 14">
    <name type="scientific">Providencia burhodogranariea DSM 19968</name>
    <dbReference type="NCBI Taxonomy" id="1141662"/>
    <lineage>
        <taxon>Bacteria</taxon>
        <taxon>Pseudomonadati</taxon>
        <taxon>Pseudomonadota</taxon>
        <taxon>Gammaproteobacteria</taxon>
        <taxon>Enterobacterales</taxon>
        <taxon>Morganellaceae</taxon>
        <taxon>Providencia</taxon>
    </lineage>
</organism>
<keyword evidence="6" id="KW-0285">Flavoprotein</keyword>
<evidence type="ECO:0000256" key="3">
    <source>
        <dbReference type="ARBA" id="ARBA00004749"/>
    </source>
</evidence>
<evidence type="ECO:0000256" key="10">
    <source>
        <dbReference type="ARBA" id="ARBA00023033"/>
    </source>
</evidence>
<dbReference type="PANTHER" id="PTHR43876:SF10">
    <property type="entry name" value="3-DEMETHOXYUBIQUINOL 3-HYDROXYLASE"/>
    <property type="match status" value="1"/>
</dbReference>
<evidence type="ECO:0000313" key="13">
    <source>
        <dbReference type="EMBL" id="EKT61433.1"/>
    </source>
</evidence>
<keyword evidence="10" id="KW-0503">Monooxygenase</keyword>
<dbReference type="eggNOG" id="COG0654">
    <property type="taxonomic scope" value="Bacteria"/>
</dbReference>
<dbReference type="HOGENOM" id="CLU_009665_8_3_6"/>
<gene>
    <name evidence="13" type="primary">ubiF</name>
    <name evidence="13" type="ORF">OOA_10516</name>
</gene>
<dbReference type="GO" id="GO:0006744">
    <property type="term" value="P:ubiquinone biosynthetic process"/>
    <property type="evidence" value="ECO:0007669"/>
    <property type="project" value="UniProtKB-UniPathway"/>
</dbReference>
<name>K8WLE8_9GAMM</name>
<keyword evidence="8" id="KW-0274">FAD</keyword>
<dbReference type="GO" id="GO:0008682">
    <property type="term" value="F:3-demethoxyubiquinol 3-hydroxylase activity"/>
    <property type="evidence" value="ECO:0007669"/>
    <property type="project" value="TreeGrafter"/>
</dbReference>